<accession>A0ABR9CS06</accession>
<dbReference type="PANTHER" id="PTHR11895:SF76">
    <property type="entry name" value="INDOLEACETAMIDE HYDROLASE"/>
    <property type="match status" value="1"/>
</dbReference>
<dbReference type="InterPro" id="IPR036928">
    <property type="entry name" value="AS_sf"/>
</dbReference>
<evidence type="ECO:0000313" key="2">
    <source>
        <dbReference type="EMBL" id="MBD8893629.1"/>
    </source>
</evidence>
<dbReference type="PIRSF" id="PIRSF001221">
    <property type="entry name" value="Amidase_fungi"/>
    <property type="match status" value="1"/>
</dbReference>
<gene>
    <name evidence="2" type="ORF">IG616_18940</name>
</gene>
<organism evidence="2 3">
    <name type="scientific">Roseibium litorale</name>
    <dbReference type="NCBI Taxonomy" id="2803841"/>
    <lineage>
        <taxon>Bacteria</taxon>
        <taxon>Pseudomonadati</taxon>
        <taxon>Pseudomonadota</taxon>
        <taxon>Alphaproteobacteria</taxon>
        <taxon>Hyphomicrobiales</taxon>
        <taxon>Stappiaceae</taxon>
        <taxon>Roseibium</taxon>
    </lineage>
</organism>
<keyword evidence="3" id="KW-1185">Reference proteome</keyword>
<dbReference type="InterPro" id="IPR000120">
    <property type="entry name" value="Amidase"/>
</dbReference>
<dbReference type="SUPFAM" id="SSF75304">
    <property type="entry name" value="Amidase signature (AS) enzymes"/>
    <property type="match status" value="1"/>
</dbReference>
<dbReference type="Gene3D" id="3.90.1300.10">
    <property type="entry name" value="Amidase signature (AS) domain"/>
    <property type="match status" value="1"/>
</dbReference>
<comment type="caution">
    <text evidence="2">The sequence shown here is derived from an EMBL/GenBank/DDBJ whole genome shotgun (WGS) entry which is preliminary data.</text>
</comment>
<dbReference type="InterPro" id="IPR023631">
    <property type="entry name" value="Amidase_dom"/>
</dbReference>
<reference evidence="2 3" key="2">
    <citation type="journal article" date="2021" name="Int. J. Syst. Evol. Microbiol.">
        <title>Roseibium litorale sp. nov., isolated from a tidal flat sediment and proposal for the reclassification of Labrenzia polysiphoniae as Roseibium polysiphoniae comb. nov.</title>
        <authorList>
            <person name="Liu Y."/>
            <person name="Pei T."/>
            <person name="Du J."/>
            <person name="Chao M."/>
            <person name="Deng M.R."/>
            <person name="Zhu H."/>
        </authorList>
    </citation>
    <scope>NUCLEOTIDE SEQUENCE [LARGE SCALE GENOMIC DNA]</scope>
    <source>
        <strain evidence="2 3">4C16A</strain>
    </source>
</reference>
<dbReference type="EMBL" id="JACYXI010000014">
    <property type="protein sequence ID" value="MBD8893629.1"/>
    <property type="molecule type" value="Genomic_DNA"/>
</dbReference>
<evidence type="ECO:0000313" key="3">
    <source>
        <dbReference type="Proteomes" id="UP000632063"/>
    </source>
</evidence>
<dbReference type="Proteomes" id="UP000632063">
    <property type="component" value="Unassembled WGS sequence"/>
</dbReference>
<protein>
    <submittedName>
        <fullName evidence="2">Amidase</fullName>
    </submittedName>
</protein>
<proteinExistence type="predicted"/>
<sequence length="499" mass="53149">MPSKSNPADLSALEARRLIARKELSATELAAACIARVEAVDHAVNALVARDFERLLEGARAADKRVTDGEDLGPLHGLPFGVKDMIDVKGLPTTFGSELFRDNIAQKDDALVTAMRKAGAIPIGKTNNPEWSAGGNTRNRVYGATGNPHDVTRSAAGSSGGSAAALACGYAPLATGSDTGGSLRNPAAFCGVVGYRPSPGVVPGNTRAIGYIPMSTSGPMARTVADAALMLSVIARPDGRDAYTAVIDGRTLWKPENFACLPQKNLSPLKVAVSEDYGFAPTESLIRDHFRKAVNQLAPYFTALENATPDCSDADRIFSVLRGLLFVGMHGKRLDQSPEQVGPNVRDNVIEGRSFTTDDMADAFSRQTAYFHRWQAFFETYDYVISPAVTISPRDWHELYPTHIDGKETKSYYHWLAMAYASTIAGHPSITIPCGHDANGMPFGLQIVGRRYDDLGVLAVAAELEAIIGGLSGLAPQAPDLGALANAPALSKTPGFFSL</sequence>
<evidence type="ECO:0000259" key="1">
    <source>
        <dbReference type="Pfam" id="PF01425"/>
    </source>
</evidence>
<name>A0ABR9CS06_9HYPH</name>
<dbReference type="RefSeq" id="WP_192149808.1">
    <property type="nucleotide sequence ID" value="NZ_JACYXI010000014.1"/>
</dbReference>
<dbReference type="PANTHER" id="PTHR11895">
    <property type="entry name" value="TRANSAMIDASE"/>
    <property type="match status" value="1"/>
</dbReference>
<reference evidence="3" key="1">
    <citation type="submission" date="2020-09" db="EMBL/GenBank/DDBJ databases">
        <title>The genome sequence of strain Labrenzia suaedae 4C16A.</title>
        <authorList>
            <person name="Liu Y."/>
        </authorList>
    </citation>
    <scope>NUCLEOTIDE SEQUENCE [LARGE SCALE GENOMIC DNA]</scope>
    <source>
        <strain evidence="3">4C16A</strain>
    </source>
</reference>
<dbReference type="Pfam" id="PF01425">
    <property type="entry name" value="Amidase"/>
    <property type="match status" value="1"/>
</dbReference>
<feature type="domain" description="Amidase" evidence="1">
    <location>
        <begin position="28"/>
        <end position="457"/>
    </location>
</feature>